<dbReference type="AlphaFoldDB" id="A0A699ZAR1"/>
<proteinExistence type="predicted"/>
<evidence type="ECO:0000313" key="1">
    <source>
        <dbReference type="EMBL" id="GFH19703.1"/>
    </source>
</evidence>
<accession>A0A699ZAR1</accession>
<gene>
    <name evidence="1" type="ORF">HaLaN_16698</name>
</gene>
<dbReference type="Proteomes" id="UP000485058">
    <property type="component" value="Unassembled WGS sequence"/>
</dbReference>
<feature type="non-terminal residue" evidence="1">
    <location>
        <position position="1"/>
    </location>
</feature>
<comment type="caution">
    <text evidence="1">The sequence shown here is derived from an EMBL/GenBank/DDBJ whole genome shotgun (WGS) entry which is preliminary data.</text>
</comment>
<name>A0A699ZAR1_HAELA</name>
<keyword evidence="2" id="KW-1185">Reference proteome</keyword>
<sequence length="93" mass="10305">MSFWHIQTLQEQARQSKKLKRCSHEFLAHTGPVLSMLLEVQTIDLADTVQALIFKVFRSKVVCGGVPQAAGHNAHGLPNLLPNCDLDDQLVSI</sequence>
<protein>
    <submittedName>
        <fullName evidence="1">Uncharacterized protein</fullName>
    </submittedName>
</protein>
<reference evidence="1 2" key="1">
    <citation type="submission" date="2020-02" db="EMBL/GenBank/DDBJ databases">
        <title>Draft genome sequence of Haematococcus lacustris strain NIES-144.</title>
        <authorList>
            <person name="Morimoto D."/>
            <person name="Nakagawa S."/>
            <person name="Yoshida T."/>
            <person name="Sawayama S."/>
        </authorList>
    </citation>
    <scope>NUCLEOTIDE SEQUENCE [LARGE SCALE GENOMIC DNA]</scope>
    <source>
        <strain evidence="1 2">NIES-144</strain>
    </source>
</reference>
<dbReference type="EMBL" id="BLLF01001506">
    <property type="protein sequence ID" value="GFH19703.1"/>
    <property type="molecule type" value="Genomic_DNA"/>
</dbReference>
<organism evidence="1 2">
    <name type="scientific">Haematococcus lacustris</name>
    <name type="common">Green alga</name>
    <name type="synonym">Haematococcus pluvialis</name>
    <dbReference type="NCBI Taxonomy" id="44745"/>
    <lineage>
        <taxon>Eukaryota</taxon>
        <taxon>Viridiplantae</taxon>
        <taxon>Chlorophyta</taxon>
        <taxon>core chlorophytes</taxon>
        <taxon>Chlorophyceae</taxon>
        <taxon>CS clade</taxon>
        <taxon>Chlamydomonadales</taxon>
        <taxon>Haematococcaceae</taxon>
        <taxon>Haematococcus</taxon>
    </lineage>
</organism>
<feature type="non-terminal residue" evidence="1">
    <location>
        <position position="93"/>
    </location>
</feature>
<evidence type="ECO:0000313" key="2">
    <source>
        <dbReference type="Proteomes" id="UP000485058"/>
    </source>
</evidence>